<dbReference type="AlphaFoldDB" id="A0A2X4PHD4"/>
<keyword evidence="4 10" id="KW-0808">Transferase</keyword>
<accession>A0A2X4PHD4</accession>
<reference evidence="12 13" key="1">
    <citation type="submission" date="2018-06" db="EMBL/GenBank/DDBJ databases">
        <authorList>
            <consortium name="Pathogen Informatics"/>
            <person name="Doyle S."/>
        </authorList>
    </citation>
    <scope>NUCLEOTIDE SEQUENCE [LARGE SCALE GENOMIC DNA]</scope>
    <source>
        <strain evidence="12 13">NCTC12858</strain>
    </source>
</reference>
<dbReference type="GO" id="GO:0016740">
    <property type="term" value="F:transferase activity"/>
    <property type="evidence" value="ECO:0007669"/>
    <property type="project" value="UniProtKB-UniRule"/>
</dbReference>
<comment type="catalytic activity">
    <reaction evidence="9 10">
        <text>L-threonyl-[protein] + FAD = FMN-L-threonyl-[protein] + AMP + H(+)</text>
        <dbReference type="Rhea" id="RHEA:36847"/>
        <dbReference type="Rhea" id="RHEA-COMP:11060"/>
        <dbReference type="Rhea" id="RHEA-COMP:11061"/>
        <dbReference type="ChEBI" id="CHEBI:15378"/>
        <dbReference type="ChEBI" id="CHEBI:30013"/>
        <dbReference type="ChEBI" id="CHEBI:57692"/>
        <dbReference type="ChEBI" id="CHEBI:74257"/>
        <dbReference type="ChEBI" id="CHEBI:456215"/>
        <dbReference type="EC" id="2.7.1.180"/>
    </reaction>
</comment>
<keyword evidence="3 10" id="KW-0285">Flavoprotein</keyword>
<feature type="binding site" evidence="11">
    <location>
        <position position="174"/>
    </location>
    <ligand>
        <name>Mg(2+)</name>
        <dbReference type="ChEBI" id="CHEBI:18420"/>
    </ligand>
</feature>
<feature type="binding site" evidence="11">
    <location>
        <position position="298"/>
    </location>
    <ligand>
        <name>Mg(2+)</name>
        <dbReference type="ChEBI" id="CHEBI:18420"/>
    </ligand>
</feature>
<dbReference type="GO" id="GO:0046872">
    <property type="term" value="F:metal ion binding"/>
    <property type="evidence" value="ECO:0007669"/>
    <property type="project" value="UniProtKB-UniRule"/>
</dbReference>
<dbReference type="RefSeq" id="WP_023938355.1">
    <property type="nucleotide sequence ID" value="NZ_FUXH01000001.1"/>
</dbReference>
<evidence type="ECO:0000256" key="3">
    <source>
        <dbReference type="ARBA" id="ARBA00022630"/>
    </source>
</evidence>
<dbReference type="EMBL" id="LS483447">
    <property type="protein sequence ID" value="SQH73336.1"/>
    <property type="molecule type" value="Genomic_DNA"/>
</dbReference>
<evidence type="ECO:0000256" key="10">
    <source>
        <dbReference type="PIRNR" id="PIRNR006268"/>
    </source>
</evidence>
<evidence type="ECO:0000313" key="12">
    <source>
        <dbReference type="EMBL" id="SQH73336.1"/>
    </source>
</evidence>
<evidence type="ECO:0000256" key="4">
    <source>
        <dbReference type="ARBA" id="ARBA00022679"/>
    </source>
</evidence>
<organism evidence="12 13">
    <name type="scientific">Porphyromonas crevioricanis</name>
    <dbReference type="NCBI Taxonomy" id="393921"/>
    <lineage>
        <taxon>Bacteria</taxon>
        <taxon>Pseudomonadati</taxon>
        <taxon>Bacteroidota</taxon>
        <taxon>Bacteroidia</taxon>
        <taxon>Bacteroidales</taxon>
        <taxon>Porphyromonadaceae</taxon>
        <taxon>Porphyromonas</taxon>
    </lineage>
</organism>
<keyword evidence="13" id="KW-1185">Reference proteome</keyword>
<comment type="similarity">
    <text evidence="10">Belongs to the ApbE family.</text>
</comment>
<dbReference type="SUPFAM" id="SSF143631">
    <property type="entry name" value="ApbE-like"/>
    <property type="match status" value="1"/>
</dbReference>
<proteinExistence type="inferred from homology"/>
<dbReference type="InterPro" id="IPR003374">
    <property type="entry name" value="ApbE-like_sf"/>
</dbReference>
<dbReference type="PIRSF" id="PIRSF006268">
    <property type="entry name" value="ApbE"/>
    <property type="match status" value="1"/>
</dbReference>
<feature type="binding site" evidence="11">
    <location>
        <position position="294"/>
    </location>
    <ligand>
        <name>Mg(2+)</name>
        <dbReference type="ChEBI" id="CHEBI:18420"/>
    </ligand>
</feature>
<evidence type="ECO:0000256" key="11">
    <source>
        <dbReference type="PIRSR" id="PIRSR006268-2"/>
    </source>
</evidence>
<dbReference type="Gene3D" id="3.10.520.10">
    <property type="entry name" value="ApbE-like domains"/>
    <property type="match status" value="1"/>
</dbReference>
<dbReference type="OrthoDB" id="9778595at2"/>
<evidence type="ECO:0000256" key="2">
    <source>
        <dbReference type="ARBA" id="ARBA00016337"/>
    </source>
</evidence>
<keyword evidence="6 10" id="KW-0274">FAD</keyword>
<protein>
    <recommendedName>
        <fullName evidence="2 10">FAD:protein FMN transferase</fullName>
        <ecNumber evidence="1 10">2.7.1.180</ecNumber>
    </recommendedName>
    <alternativeName>
        <fullName evidence="8 10">Flavin transferase</fullName>
    </alternativeName>
</protein>
<evidence type="ECO:0000256" key="5">
    <source>
        <dbReference type="ARBA" id="ARBA00022723"/>
    </source>
</evidence>
<sequence>MKGAYFFYLSRISSLKTLLFLGFLSALWGCQDHSAPYFRQEGCIWGTYYHITYQHDSVLTNRIARAFSELDRSINPFDSLSLISRINENKGFDTDSLFRLCFEETQRIAQLSDGAFDPTCSPLFNAWGFGFKHREKMDKYKVDSLLRFVGYSKISLENDSIRKMDPRMTLDFASIAKGLGADHIAHTLELQGVKNYLVEIGGEIAYSGSNPMGQAWQIGIDRPTENNRNNSGDLQCLVRLPKNKSGLATSGNYRNYYELNGQRYAHTIDPRTGYPVQTDVLSATVLAPNCMIADALATAFMVVGSEKASELAKKIEEVEYLLICTAEGENTRIVFSPNFEKLIQKQ</sequence>
<evidence type="ECO:0000256" key="7">
    <source>
        <dbReference type="ARBA" id="ARBA00022842"/>
    </source>
</evidence>
<keyword evidence="12" id="KW-0449">Lipoprotein</keyword>
<dbReference type="Proteomes" id="UP000249300">
    <property type="component" value="Chromosome 1"/>
</dbReference>
<dbReference type="PANTHER" id="PTHR30040">
    <property type="entry name" value="THIAMINE BIOSYNTHESIS LIPOPROTEIN APBE"/>
    <property type="match status" value="1"/>
</dbReference>
<dbReference type="KEGG" id="pcre:NCTC12858_01191"/>
<dbReference type="InterPro" id="IPR024932">
    <property type="entry name" value="ApbE"/>
</dbReference>
<dbReference type="PANTHER" id="PTHR30040:SF2">
    <property type="entry name" value="FAD:PROTEIN FMN TRANSFERASE"/>
    <property type="match status" value="1"/>
</dbReference>
<evidence type="ECO:0000256" key="6">
    <source>
        <dbReference type="ARBA" id="ARBA00022827"/>
    </source>
</evidence>
<evidence type="ECO:0000313" key="13">
    <source>
        <dbReference type="Proteomes" id="UP000249300"/>
    </source>
</evidence>
<evidence type="ECO:0000256" key="9">
    <source>
        <dbReference type="ARBA" id="ARBA00048540"/>
    </source>
</evidence>
<name>A0A2X4PHD4_9PORP</name>
<evidence type="ECO:0000256" key="1">
    <source>
        <dbReference type="ARBA" id="ARBA00011955"/>
    </source>
</evidence>
<comment type="cofactor">
    <cofactor evidence="11">
        <name>Mg(2+)</name>
        <dbReference type="ChEBI" id="CHEBI:18420"/>
    </cofactor>
    <cofactor evidence="11">
        <name>Mn(2+)</name>
        <dbReference type="ChEBI" id="CHEBI:29035"/>
    </cofactor>
    <text evidence="11">Magnesium. Can also use manganese.</text>
</comment>
<keyword evidence="5 10" id="KW-0479">Metal-binding</keyword>
<keyword evidence="7 10" id="KW-0460">Magnesium</keyword>
<evidence type="ECO:0000256" key="8">
    <source>
        <dbReference type="ARBA" id="ARBA00031306"/>
    </source>
</evidence>
<dbReference type="EC" id="2.7.1.180" evidence="1 10"/>
<gene>
    <name evidence="12" type="primary">apbE</name>
    <name evidence="12" type="ORF">NCTC12858_01191</name>
</gene>
<dbReference type="Pfam" id="PF02424">
    <property type="entry name" value="ApbE"/>
    <property type="match status" value="1"/>
</dbReference>